<dbReference type="PANTHER" id="PTHR38445:SF6">
    <property type="entry name" value="GNTR-FAMILY TRANSCRIPTIONAL REGULATOR"/>
    <property type="match status" value="1"/>
</dbReference>
<evidence type="ECO:0000256" key="3">
    <source>
        <dbReference type="ARBA" id="ARBA00023163"/>
    </source>
</evidence>
<sequence length="121" mass="14169">MEFDSGMPIYMQVIRDIKKKIVQKELLPGEKLPSNRELAVQYKVNPNTAARIYKEMEMAGYCFTKRGLGTFVTEDETMQKTVRKEMAEDLLKGFMKEMKDLGFDKTEIISEIKEYEEEPEK</sequence>
<dbReference type="InterPro" id="IPR000524">
    <property type="entry name" value="Tscrpt_reg_HTH_GntR"/>
</dbReference>
<dbReference type="InterPro" id="IPR036390">
    <property type="entry name" value="WH_DNA-bd_sf"/>
</dbReference>
<accession>A0ABS7L385</accession>
<dbReference type="PANTHER" id="PTHR38445">
    <property type="entry name" value="HTH-TYPE TRANSCRIPTIONAL REPRESSOR YTRA"/>
    <property type="match status" value="1"/>
</dbReference>
<dbReference type="InterPro" id="IPR036388">
    <property type="entry name" value="WH-like_DNA-bd_sf"/>
</dbReference>
<keyword evidence="1" id="KW-0805">Transcription regulation</keyword>
<protein>
    <submittedName>
        <fullName evidence="5">GntR family transcriptional regulator</fullName>
    </submittedName>
</protein>
<evidence type="ECO:0000256" key="1">
    <source>
        <dbReference type="ARBA" id="ARBA00023015"/>
    </source>
</evidence>
<dbReference type="PROSITE" id="PS50949">
    <property type="entry name" value="HTH_GNTR"/>
    <property type="match status" value="1"/>
</dbReference>
<evidence type="ECO:0000256" key="2">
    <source>
        <dbReference type="ARBA" id="ARBA00023125"/>
    </source>
</evidence>
<evidence type="ECO:0000259" key="4">
    <source>
        <dbReference type="PROSITE" id="PS50949"/>
    </source>
</evidence>
<feature type="domain" description="HTH gntR-type" evidence="4">
    <location>
        <begin position="7"/>
        <end position="75"/>
    </location>
</feature>
<dbReference type="Proteomes" id="UP000779049">
    <property type="component" value="Unassembled WGS sequence"/>
</dbReference>
<gene>
    <name evidence="5" type="ORF">FLB61_00125</name>
</gene>
<evidence type="ECO:0000313" key="6">
    <source>
        <dbReference type="Proteomes" id="UP000779049"/>
    </source>
</evidence>
<dbReference type="Gene3D" id="1.10.10.10">
    <property type="entry name" value="Winged helix-like DNA-binding domain superfamily/Winged helix DNA-binding domain"/>
    <property type="match status" value="1"/>
</dbReference>
<organism evidence="5 6">
    <name type="scientific">Sellimonas caecigallum</name>
    <dbReference type="NCBI Taxonomy" id="2592333"/>
    <lineage>
        <taxon>Bacteria</taxon>
        <taxon>Bacillati</taxon>
        <taxon>Bacillota</taxon>
        <taxon>Clostridia</taxon>
        <taxon>Lachnospirales</taxon>
        <taxon>Lachnospiraceae</taxon>
        <taxon>Sellimonas</taxon>
    </lineage>
</organism>
<name>A0ABS7L385_9FIRM</name>
<keyword evidence="2" id="KW-0238">DNA-binding</keyword>
<keyword evidence="3" id="KW-0804">Transcription</keyword>
<dbReference type="CDD" id="cd07377">
    <property type="entry name" value="WHTH_GntR"/>
    <property type="match status" value="1"/>
</dbReference>
<keyword evidence="6" id="KW-1185">Reference proteome</keyword>
<dbReference type="Pfam" id="PF00392">
    <property type="entry name" value="GntR"/>
    <property type="match status" value="1"/>
</dbReference>
<dbReference type="SUPFAM" id="SSF46785">
    <property type="entry name" value="Winged helix' DNA-binding domain"/>
    <property type="match status" value="1"/>
</dbReference>
<dbReference type="SMART" id="SM00345">
    <property type="entry name" value="HTH_GNTR"/>
    <property type="match status" value="1"/>
</dbReference>
<dbReference type="RefSeq" id="WP_087199663.1">
    <property type="nucleotide sequence ID" value="NZ_CP173660.1"/>
</dbReference>
<dbReference type="EMBL" id="VIRV01000001">
    <property type="protein sequence ID" value="MBY0757526.1"/>
    <property type="molecule type" value="Genomic_DNA"/>
</dbReference>
<comment type="caution">
    <text evidence="5">The sequence shown here is derived from an EMBL/GenBank/DDBJ whole genome shotgun (WGS) entry which is preliminary data.</text>
</comment>
<reference evidence="5 6" key="1">
    <citation type="journal article" date="2020" name="New Microbes New Infect">
        <title>Sellimonas caecigallum sp. nov., description and genome sequence of a new member of the Sellimonas genus isolated from the cecum of feral chicken.</title>
        <authorList>
            <person name="Wongkuna S."/>
            <person name="Ghimire S."/>
            <person name="Antony L."/>
            <person name="Chankhamhaengdecha S."/>
            <person name="Janvilisri T."/>
            <person name="Scaria J."/>
        </authorList>
    </citation>
    <scope>NUCLEOTIDE SEQUENCE [LARGE SCALE GENOMIC DNA]</scope>
    <source>
        <strain evidence="5 6">SW451</strain>
    </source>
</reference>
<evidence type="ECO:0000313" key="5">
    <source>
        <dbReference type="EMBL" id="MBY0757526.1"/>
    </source>
</evidence>
<proteinExistence type="predicted"/>